<dbReference type="STRING" id="1123014.SAMN02745746_00729"/>
<evidence type="ECO:0000313" key="2">
    <source>
        <dbReference type="EMBL" id="SMF01511.1"/>
    </source>
</evidence>
<proteinExistence type="predicted"/>
<dbReference type="EMBL" id="FXAG01000003">
    <property type="protein sequence ID" value="SMF01511.1"/>
    <property type="molecule type" value="Genomic_DNA"/>
</dbReference>
<evidence type="ECO:0000313" key="3">
    <source>
        <dbReference type="Proteomes" id="UP000192920"/>
    </source>
</evidence>
<evidence type="ECO:0000256" key="1">
    <source>
        <dbReference type="SAM" id="Phobius"/>
    </source>
</evidence>
<protein>
    <submittedName>
        <fullName evidence="2">Uncharacterized protein</fullName>
    </submittedName>
</protein>
<name>A0A1Y6BD08_9NEIS</name>
<dbReference type="Proteomes" id="UP000192920">
    <property type="component" value="Unassembled WGS sequence"/>
</dbReference>
<keyword evidence="1" id="KW-1133">Transmembrane helix</keyword>
<feature type="transmembrane region" description="Helical" evidence="1">
    <location>
        <begin position="36"/>
        <end position="55"/>
    </location>
</feature>
<gene>
    <name evidence="2" type="ORF">SAMN02745746_00729</name>
</gene>
<keyword evidence="1" id="KW-0812">Transmembrane</keyword>
<dbReference type="RefSeq" id="WP_143477739.1">
    <property type="nucleotide sequence ID" value="NZ_FXAG01000003.1"/>
</dbReference>
<accession>A0A1Y6BD08</accession>
<sequence>MMALGILLFLFLYLLLSLWATVKSYSFAQRRWRRGWIGGGVALLVMYHLVFWDWIPVYWMHKHYCETEAGFWVYKTPEQWIKENPNAEGNVGGNSLPPAEGVTNQMDRKYRYWITPYIYSESIGMHPFYEINKKELRLVDGRTRKLLARSVEFYRGPGGEFGKDGYRIWLTWGKRNCGPVSTFDGISYDPEKHFSGYDGMFGIYERKILKLSKGNVQ</sequence>
<reference evidence="3" key="1">
    <citation type="submission" date="2017-04" db="EMBL/GenBank/DDBJ databases">
        <authorList>
            <person name="Varghese N."/>
            <person name="Submissions S."/>
        </authorList>
    </citation>
    <scope>NUCLEOTIDE SEQUENCE [LARGE SCALE GENOMIC DNA]</scope>
    <source>
        <strain evidence="3">DSM 22618</strain>
    </source>
</reference>
<organism evidence="2 3">
    <name type="scientific">Pseudogulbenkiania subflava DSM 22618</name>
    <dbReference type="NCBI Taxonomy" id="1123014"/>
    <lineage>
        <taxon>Bacteria</taxon>
        <taxon>Pseudomonadati</taxon>
        <taxon>Pseudomonadota</taxon>
        <taxon>Betaproteobacteria</taxon>
        <taxon>Neisseriales</taxon>
        <taxon>Chromobacteriaceae</taxon>
        <taxon>Pseudogulbenkiania</taxon>
    </lineage>
</organism>
<keyword evidence="1" id="KW-0472">Membrane</keyword>
<keyword evidence="3" id="KW-1185">Reference proteome</keyword>
<dbReference type="AlphaFoldDB" id="A0A1Y6BD08"/>